<evidence type="ECO:0000256" key="3">
    <source>
        <dbReference type="ARBA" id="ARBA00022801"/>
    </source>
</evidence>
<dbReference type="GO" id="GO:0004222">
    <property type="term" value="F:metalloendopeptidase activity"/>
    <property type="evidence" value="ECO:0007669"/>
    <property type="project" value="InterPro"/>
</dbReference>
<dbReference type="SUPFAM" id="SSF55486">
    <property type="entry name" value="Metalloproteases ('zincins'), catalytic domain"/>
    <property type="match status" value="1"/>
</dbReference>
<keyword evidence="1" id="KW-0645">Protease</keyword>
<name>A0A9X3WTZ8_9BACI</name>
<protein>
    <submittedName>
        <fullName evidence="6">Matrixin family metalloprotease</fullName>
        <ecNumber evidence="6">3.4.24.-</ecNumber>
    </submittedName>
</protein>
<proteinExistence type="predicted"/>
<gene>
    <name evidence="6" type="ORF">NC797_06750</name>
</gene>
<organism evidence="6 7">
    <name type="scientific">Terrihalobacillus insolitus</name>
    <dbReference type="NCBI Taxonomy" id="2950438"/>
    <lineage>
        <taxon>Bacteria</taxon>
        <taxon>Bacillati</taxon>
        <taxon>Bacillota</taxon>
        <taxon>Bacilli</taxon>
        <taxon>Bacillales</taxon>
        <taxon>Bacillaceae</taxon>
        <taxon>Terrihalobacillus</taxon>
    </lineage>
</organism>
<evidence type="ECO:0000256" key="2">
    <source>
        <dbReference type="ARBA" id="ARBA00022723"/>
    </source>
</evidence>
<keyword evidence="6" id="KW-0482">Metalloprotease</keyword>
<sequence length="201" mass="22943">MTKLKIPFMMLVAIILSLVFFPPLNVDAYVYWDNNAKLEKGVYNQEYWLNADTFDGKDYSSLVRTAVSDWNYSVNSTSSDSTDVYFTKTSYRGYSNIEFYVDNYGSNIGWNGNADFYSGSTGLINGGNAPDEDYLWARCRLNDSTLYNDENSDIRATIRHEMGHALGLAHSSFKSNIMYKNRDRTTKVVSDNDANGVRYLY</sequence>
<dbReference type="EC" id="3.4.24.-" evidence="6"/>
<dbReference type="RefSeq" id="WP_272436003.1">
    <property type="nucleotide sequence ID" value="NZ_JAMQKB010000004.1"/>
</dbReference>
<keyword evidence="3 6" id="KW-0378">Hydrolase</keyword>
<dbReference type="Pfam" id="PF00413">
    <property type="entry name" value="Peptidase_M10"/>
    <property type="match status" value="1"/>
</dbReference>
<dbReference type="Proteomes" id="UP001145050">
    <property type="component" value="Unassembled WGS sequence"/>
</dbReference>
<dbReference type="EMBL" id="JAMQKB010000004">
    <property type="protein sequence ID" value="MDC3424206.1"/>
    <property type="molecule type" value="Genomic_DNA"/>
</dbReference>
<comment type="caution">
    <text evidence="6">The sequence shown here is derived from an EMBL/GenBank/DDBJ whole genome shotgun (WGS) entry which is preliminary data.</text>
</comment>
<evidence type="ECO:0000313" key="6">
    <source>
        <dbReference type="EMBL" id="MDC3424206.1"/>
    </source>
</evidence>
<dbReference type="AlphaFoldDB" id="A0A9X3WTZ8"/>
<keyword evidence="7" id="KW-1185">Reference proteome</keyword>
<dbReference type="PRINTS" id="PR00138">
    <property type="entry name" value="MATRIXIN"/>
</dbReference>
<dbReference type="GO" id="GO:0008270">
    <property type="term" value="F:zinc ion binding"/>
    <property type="evidence" value="ECO:0007669"/>
    <property type="project" value="InterPro"/>
</dbReference>
<evidence type="ECO:0000259" key="5">
    <source>
        <dbReference type="Pfam" id="PF00413"/>
    </source>
</evidence>
<dbReference type="InterPro" id="IPR001818">
    <property type="entry name" value="Pept_M10_metallopeptidase"/>
</dbReference>
<evidence type="ECO:0000313" key="7">
    <source>
        <dbReference type="Proteomes" id="UP001145050"/>
    </source>
</evidence>
<evidence type="ECO:0000256" key="1">
    <source>
        <dbReference type="ARBA" id="ARBA00022670"/>
    </source>
</evidence>
<keyword evidence="4" id="KW-0862">Zinc</keyword>
<dbReference type="GO" id="GO:0006508">
    <property type="term" value="P:proteolysis"/>
    <property type="evidence" value="ECO:0007669"/>
    <property type="project" value="UniProtKB-KW"/>
</dbReference>
<evidence type="ECO:0000256" key="4">
    <source>
        <dbReference type="ARBA" id="ARBA00022833"/>
    </source>
</evidence>
<keyword evidence="2" id="KW-0479">Metal-binding</keyword>
<accession>A0A9X3WTZ8</accession>
<dbReference type="InterPro" id="IPR024079">
    <property type="entry name" value="MetalloPept_cat_dom_sf"/>
</dbReference>
<reference evidence="6" key="1">
    <citation type="submission" date="2022-06" db="EMBL/GenBank/DDBJ databases">
        <title>Aquibacillus sp. a new bacterium isolated from soil saline samples.</title>
        <authorList>
            <person name="Galisteo C."/>
            <person name="De La Haba R."/>
            <person name="Sanchez-Porro C."/>
            <person name="Ventosa A."/>
        </authorList>
    </citation>
    <scope>NUCLEOTIDE SEQUENCE</scope>
    <source>
        <strain evidence="6">3ASR75-11</strain>
    </source>
</reference>
<dbReference type="GO" id="GO:0031012">
    <property type="term" value="C:extracellular matrix"/>
    <property type="evidence" value="ECO:0007669"/>
    <property type="project" value="InterPro"/>
</dbReference>
<feature type="domain" description="Peptidase M10 metallopeptidase" evidence="5">
    <location>
        <begin position="58"/>
        <end position="201"/>
    </location>
</feature>
<dbReference type="InterPro" id="IPR021190">
    <property type="entry name" value="Pept_M10A"/>
</dbReference>
<dbReference type="Gene3D" id="3.40.390.10">
    <property type="entry name" value="Collagenase (Catalytic Domain)"/>
    <property type="match status" value="1"/>
</dbReference>